<evidence type="ECO:0000256" key="5">
    <source>
        <dbReference type="ARBA" id="ARBA00022741"/>
    </source>
</evidence>
<reference evidence="12 13" key="1">
    <citation type="journal article" date="2014" name="Genome Biol. Evol.">
        <title>Genome degeneration and adaptation in a nascent stage of symbiosis.</title>
        <authorList>
            <person name="Oakeson K.F."/>
            <person name="Gil R."/>
            <person name="Clayton A.L."/>
            <person name="Dunn D.M."/>
            <person name="von Niederhausern A.C."/>
            <person name="Hamil C."/>
            <person name="Aoyagi A."/>
            <person name="Duval B."/>
            <person name="Baca A."/>
            <person name="Silva F.J."/>
            <person name="Vallier A."/>
            <person name="Jackson D.G."/>
            <person name="Latorre A."/>
            <person name="Weiss R.B."/>
            <person name="Heddi A."/>
            <person name="Moya A."/>
            <person name="Dale C."/>
        </authorList>
    </citation>
    <scope>NUCLEOTIDE SEQUENCE [LARGE SCALE GENOMIC DNA]</scope>
    <source>
        <strain evidence="12 13">HS1</strain>
    </source>
</reference>
<evidence type="ECO:0000256" key="7">
    <source>
        <dbReference type="ARBA" id="ARBA00022958"/>
    </source>
</evidence>
<comment type="subunit">
    <text evidence="11">The system is composed of three essential subunits: KdpA, KdpB and KdpC.</text>
</comment>
<evidence type="ECO:0000256" key="2">
    <source>
        <dbReference type="ARBA" id="ARBA00022475"/>
    </source>
</evidence>
<comment type="subcellular location">
    <subcellularLocation>
        <location evidence="11">Cell membrane</location>
        <topology evidence="11">Single-pass membrane protein</topology>
    </subcellularLocation>
</comment>
<dbReference type="HOGENOM" id="CLU_077094_2_0_6"/>
<keyword evidence="3 11" id="KW-0633">Potassium transport</keyword>
<evidence type="ECO:0000256" key="8">
    <source>
        <dbReference type="ARBA" id="ARBA00022989"/>
    </source>
</evidence>
<dbReference type="KEGG" id="sod:Sant_3535"/>
<comment type="similarity">
    <text evidence="11">Belongs to the KdpC family.</text>
</comment>
<dbReference type="NCBIfam" id="TIGR00681">
    <property type="entry name" value="kdpC"/>
    <property type="match status" value="1"/>
</dbReference>
<dbReference type="Pfam" id="PF02669">
    <property type="entry name" value="KdpC"/>
    <property type="match status" value="1"/>
</dbReference>
<dbReference type="HAMAP" id="MF_00276">
    <property type="entry name" value="KdpC"/>
    <property type="match status" value="1"/>
</dbReference>
<evidence type="ECO:0000256" key="4">
    <source>
        <dbReference type="ARBA" id="ARBA00022692"/>
    </source>
</evidence>
<accession>W0I229</accession>
<keyword evidence="2 11" id="KW-1003">Cell membrane</keyword>
<dbReference type="PANTHER" id="PTHR30042">
    <property type="entry name" value="POTASSIUM-TRANSPORTING ATPASE C CHAIN"/>
    <property type="match status" value="1"/>
</dbReference>
<dbReference type="NCBIfam" id="NF001454">
    <property type="entry name" value="PRK00315.1"/>
    <property type="match status" value="1"/>
</dbReference>
<dbReference type="GO" id="GO:0005886">
    <property type="term" value="C:plasma membrane"/>
    <property type="evidence" value="ECO:0007669"/>
    <property type="project" value="UniProtKB-SubCell"/>
</dbReference>
<comment type="function">
    <text evidence="11">Part of the high-affinity ATP-driven potassium transport (or Kdp) system, which catalyzes the hydrolysis of ATP coupled with the electrogenic transport of potassium into the cytoplasm. This subunit acts as a catalytic chaperone that increases the ATP-binding affinity of the ATP-hydrolyzing subunit KdpB by the formation of a transient KdpB/KdpC/ATP ternary complex.</text>
</comment>
<name>W0I229_9GAMM</name>
<evidence type="ECO:0000256" key="1">
    <source>
        <dbReference type="ARBA" id="ARBA00022448"/>
    </source>
</evidence>
<dbReference type="PANTHER" id="PTHR30042:SF2">
    <property type="entry name" value="POTASSIUM-TRANSPORTING ATPASE KDPC SUBUNIT"/>
    <property type="match status" value="1"/>
</dbReference>
<dbReference type="AlphaFoldDB" id="W0I229"/>
<keyword evidence="5 11" id="KW-0547">Nucleotide-binding</keyword>
<dbReference type="RefSeq" id="WP_025423641.1">
    <property type="nucleotide sequence ID" value="NZ_CP006569.1"/>
</dbReference>
<keyword evidence="10 11" id="KW-0472">Membrane</keyword>
<keyword evidence="9 11" id="KW-0406">Ion transport</keyword>
<keyword evidence="8 11" id="KW-1133">Transmembrane helix</keyword>
<keyword evidence="1 11" id="KW-0813">Transport</keyword>
<dbReference type="Proteomes" id="UP000019028">
    <property type="component" value="Chromosome"/>
</dbReference>
<protein>
    <recommendedName>
        <fullName evidence="11">Potassium-transporting ATPase KdpC subunit</fullName>
    </recommendedName>
    <alternativeName>
        <fullName evidence="11">ATP phosphohydrolase [potassium-transporting] C chain</fullName>
    </alternativeName>
    <alternativeName>
        <fullName evidence="11">Potassium-binding and translocating subunit C</fullName>
    </alternativeName>
    <alternativeName>
        <fullName evidence="11">Potassium-translocating ATPase C chain</fullName>
    </alternativeName>
</protein>
<evidence type="ECO:0000256" key="10">
    <source>
        <dbReference type="ARBA" id="ARBA00023136"/>
    </source>
</evidence>
<evidence type="ECO:0000256" key="3">
    <source>
        <dbReference type="ARBA" id="ARBA00022538"/>
    </source>
</evidence>
<keyword evidence="7 11" id="KW-0630">Potassium</keyword>
<dbReference type="PATRIC" id="fig|1239307.3.peg.3892"/>
<dbReference type="GO" id="GO:0008556">
    <property type="term" value="F:P-type potassium transmembrane transporter activity"/>
    <property type="evidence" value="ECO:0007669"/>
    <property type="project" value="InterPro"/>
</dbReference>
<gene>
    <name evidence="11 12" type="primary">kdpC</name>
    <name evidence="12" type="ORF">Sant_3535</name>
</gene>
<sequence>MMNVLRPALSVFFLLVLVTAVAYPLVVTGLAQWWFPGAAQGSLVMQDGQPRGSALIGQAFTRAGYFQGRPSATAPTPYNALASSGSNLAVSNPAQDDAVKQRVAALLQANPHADAPVPVELVTASASGLDPHISPAAALWQVPRVAEARQMPQAELRRLVDDYTTRPLLYFIGEPVVNVLELNEALDARAKG</sequence>
<proteinExistence type="inferred from homology"/>
<keyword evidence="4 11" id="KW-0812">Transmembrane</keyword>
<evidence type="ECO:0000256" key="9">
    <source>
        <dbReference type="ARBA" id="ARBA00023065"/>
    </source>
</evidence>
<dbReference type="GO" id="GO:0005524">
    <property type="term" value="F:ATP binding"/>
    <property type="evidence" value="ECO:0007669"/>
    <property type="project" value="UniProtKB-UniRule"/>
</dbReference>
<evidence type="ECO:0000313" key="12">
    <source>
        <dbReference type="EMBL" id="AHF78520.1"/>
    </source>
</evidence>
<evidence type="ECO:0000256" key="11">
    <source>
        <dbReference type="HAMAP-Rule" id="MF_00276"/>
    </source>
</evidence>
<dbReference type="EMBL" id="CP006569">
    <property type="protein sequence ID" value="AHF78520.1"/>
    <property type="molecule type" value="Genomic_DNA"/>
</dbReference>
<organism evidence="12 13">
    <name type="scientific">Sodalis praecaptivus</name>
    <dbReference type="NCBI Taxonomy" id="1239307"/>
    <lineage>
        <taxon>Bacteria</taxon>
        <taxon>Pseudomonadati</taxon>
        <taxon>Pseudomonadota</taxon>
        <taxon>Gammaproteobacteria</taxon>
        <taxon>Enterobacterales</taxon>
        <taxon>Bruguierivoracaceae</taxon>
        <taxon>Sodalis</taxon>
    </lineage>
</organism>
<keyword evidence="6 11" id="KW-0067">ATP-binding</keyword>
<evidence type="ECO:0000256" key="6">
    <source>
        <dbReference type="ARBA" id="ARBA00022840"/>
    </source>
</evidence>
<dbReference type="PIRSF" id="PIRSF001296">
    <property type="entry name" value="K_ATPase_KdpC"/>
    <property type="match status" value="1"/>
</dbReference>
<evidence type="ECO:0000313" key="13">
    <source>
        <dbReference type="Proteomes" id="UP000019028"/>
    </source>
</evidence>
<dbReference type="InterPro" id="IPR003820">
    <property type="entry name" value="KdpC"/>
</dbReference>
<keyword evidence="13" id="KW-1185">Reference proteome</keyword>